<feature type="transmembrane region" description="Helical" evidence="8">
    <location>
        <begin position="174"/>
        <end position="192"/>
    </location>
</feature>
<feature type="transmembrane region" description="Helical" evidence="8">
    <location>
        <begin position="199"/>
        <end position="214"/>
    </location>
</feature>
<evidence type="ECO:0000256" key="2">
    <source>
        <dbReference type="ARBA" id="ARBA00010735"/>
    </source>
</evidence>
<evidence type="ECO:0000256" key="1">
    <source>
        <dbReference type="ARBA" id="ARBA00004651"/>
    </source>
</evidence>
<proteinExistence type="inferred from homology"/>
<keyword evidence="10" id="KW-1185">Reference proteome</keyword>
<keyword evidence="4" id="KW-1003">Cell membrane</keyword>
<protein>
    <submittedName>
        <fullName evidence="9">AzlC family ABC transporter permease</fullName>
    </submittedName>
</protein>
<feature type="transmembrane region" description="Helical" evidence="8">
    <location>
        <begin position="82"/>
        <end position="107"/>
    </location>
</feature>
<dbReference type="Pfam" id="PF03591">
    <property type="entry name" value="AzlC"/>
    <property type="match status" value="1"/>
</dbReference>
<dbReference type="PANTHER" id="PTHR34979">
    <property type="entry name" value="INNER MEMBRANE PROTEIN YGAZ"/>
    <property type="match status" value="1"/>
</dbReference>
<evidence type="ECO:0000256" key="8">
    <source>
        <dbReference type="SAM" id="Phobius"/>
    </source>
</evidence>
<keyword evidence="3" id="KW-0813">Transport</keyword>
<organism evidence="9 10">
    <name type="scientific">Skermanella cutis</name>
    <dbReference type="NCBI Taxonomy" id="2775420"/>
    <lineage>
        <taxon>Bacteria</taxon>
        <taxon>Pseudomonadati</taxon>
        <taxon>Pseudomonadota</taxon>
        <taxon>Alphaproteobacteria</taxon>
        <taxon>Rhodospirillales</taxon>
        <taxon>Azospirillaceae</taxon>
        <taxon>Skermanella</taxon>
    </lineage>
</organism>
<comment type="similarity">
    <text evidence="2">Belongs to the AzlC family.</text>
</comment>
<keyword evidence="5 8" id="KW-0812">Transmembrane</keyword>
<keyword evidence="7 8" id="KW-0472">Membrane</keyword>
<dbReference type="RefSeq" id="WP_201078438.1">
    <property type="nucleotide sequence ID" value="NZ_CP067420.1"/>
</dbReference>
<feature type="transmembrane region" description="Helical" evidence="8">
    <location>
        <begin position="20"/>
        <end position="45"/>
    </location>
</feature>
<keyword evidence="6 8" id="KW-1133">Transmembrane helix</keyword>
<evidence type="ECO:0000313" key="10">
    <source>
        <dbReference type="Proteomes" id="UP000595197"/>
    </source>
</evidence>
<reference evidence="9" key="1">
    <citation type="submission" date="2021-02" db="EMBL/GenBank/DDBJ databases">
        <title>Skermanella TT6 skin isolate.</title>
        <authorList>
            <person name="Lee K."/>
            <person name="Ganzorig M."/>
        </authorList>
    </citation>
    <scope>NUCLEOTIDE SEQUENCE</scope>
    <source>
        <strain evidence="9">TT6</strain>
    </source>
</reference>
<dbReference type="InterPro" id="IPR011606">
    <property type="entry name" value="Brnchd-chn_aa_trnsp_permease"/>
</dbReference>
<evidence type="ECO:0000256" key="7">
    <source>
        <dbReference type="ARBA" id="ARBA00023136"/>
    </source>
</evidence>
<sequence>MPENIRPFPGGPPVAFSRAGLAAGALRTLPIATGGLAFGVFYGFLAGQNGLTLLETSLMSALVFAGASQFLSVELWGDPLPVGALVATVLVVNARHLLMGATLAPWLKHVRPSRAYGSLYFLTDESWGLSVADMRNGGRDAAFLLGSGLTIFLFWNTGTLAGRVFGGMLPDLDRYGIDFLGTAFFVALLAGFWRGRGDLLPWLVAAAVALAMERTIPGTWYILGGALAGSLVGALRHAR</sequence>
<dbReference type="EMBL" id="CP067420">
    <property type="protein sequence ID" value="QQP90985.1"/>
    <property type="molecule type" value="Genomic_DNA"/>
</dbReference>
<dbReference type="PANTHER" id="PTHR34979:SF1">
    <property type="entry name" value="INNER MEMBRANE PROTEIN YGAZ"/>
    <property type="match status" value="1"/>
</dbReference>
<accession>A0ABX7B9E0</accession>
<evidence type="ECO:0000256" key="3">
    <source>
        <dbReference type="ARBA" id="ARBA00022448"/>
    </source>
</evidence>
<feature type="transmembrane region" description="Helical" evidence="8">
    <location>
        <begin position="142"/>
        <end position="162"/>
    </location>
</feature>
<evidence type="ECO:0000256" key="5">
    <source>
        <dbReference type="ARBA" id="ARBA00022692"/>
    </source>
</evidence>
<comment type="subcellular location">
    <subcellularLocation>
        <location evidence="1">Cell membrane</location>
        <topology evidence="1">Multi-pass membrane protein</topology>
    </subcellularLocation>
</comment>
<evidence type="ECO:0000256" key="6">
    <source>
        <dbReference type="ARBA" id="ARBA00022989"/>
    </source>
</evidence>
<evidence type="ECO:0000256" key="4">
    <source>
        <dbReference type="ARBA" id="ARBA00022475"/>
    </source>
</evidence>
<dbReference type="Proteomes" id="UP000595197">
    <property type="component" value="Chromosome"/>
</dbReference>
<evidence type="ECO:0000313" key="9">
    <source>
        <dbReference type="EMBL" id="QQP90985.1"/>
    </source>
</evidence>
<name>A0ABX7B9E0_9PROT</name>
<gene>
    <name evidence="9" type="ORF">IGS68_07140</name>
</gene>
<feature type="transmembrane region" description="Helical" evidence="8">
    <location>
        <begin position="57"/>
        <end position="76"/>
    </location>
</feature>